<accession>A0ABQ3UTT5</accession>
<dbReference type="Proteomes" id="UP000654345">
    <property type="component" value="Unassembled WGS sequence"/>
</dbReference>
<evidence type="ECO:0000313" key="1">
    <source>
        <dbReference type="EMBL" id="GHO56109.1"/>
    </source>
</evidence>
<sequence length="130" mass="14366">MKSIWPLAQQKPLSFVARIIPARGMTLVERSALEGTMQSLVLQGSALALEIASTPATTQQARSVQFLLRAPSENALRAAIRQIQVRYPQAIVRHVPPEEDPLHVQEHEIVSAMELRAGEKPTRPYVPGLL</sequence>
<evidence type="ECO:0000313" key="2">
    <source>
        <dbReference type="Proteomes" id="UP000654345"/>
    </source>
</evidence>
<dbReference type="EMBL" id="BNJG01000002">
    <property type="protein sequence ID" value="GHO56109.1"/>
    <property type="molecule type" value="Genomic_DNA"/>
</dbReference>
<proteinExistence type="predicted"/>
<gene>
    <name evidence="1" type="ORF">KSB_45840</name>
</gene>
<comment type="caution">
    <text evidence="1">The sequence shown here is derived from an EMBL/GenBank/DDBJ whole genome shotgun (WGS) entry which is preliminary data.</text>
</comment>
<keyword evidence="2" id="KW-1185">Reference proteome</keyword>
<organism evidence="1 2">
    <name type="scientific">Ktedonobacter robiniae</name>
    <dbReference type="NCBI Taxonomy" id="2778365"/>
    <lineage>
        <taxon>Bacteria</taxon>
        <taxon>Bacillati</taxon>
        <taxon>Chloroflexota</taxon>
        <taxon>Ktedonobacteria</taxon>
        <taxon>Ktedonobacterales</taxon>
        <taxon>Ktedonobacteraceae</taxon>
        <taxon>Ktedonobacter</taxon>
    </lineage>
</organism>
<dbReference type="RefSeq" id="WP_236038294.1">
    <property type="nucleotide sequence ID" value="NZ_BNJG01000002.1"/>
</dbReference>
<protein>
    <submittedName>
        <fullName evidence="1">Uncharacterized protein</fullName>
    </submittedName>
</protein>
<reference evidence="1 2" key="1">
    <citation type="journal article" date="2021" name="Int. J. Syst. Evol. Microbiol.">
        <title>Reticulibacter mediterranei gen. nov., sp. nov., within the new family Reticulibacteraceae fam. nov., and Ktedonospora formicarum gen. nov., sp. nov., Ktedonobacter robiniae sp. nov., Dictyobacter formicarum sp. nov. and Dictyobacter arantiisoli sp. nov., belonging to the class Ktedonobacteria.</title>
        <authorList>
            <person name="Yabe S."/>
            <person name="Zheng Y."/>
            <person name="Wang C.M."/>
            <person name="Sakai Y."/>
            <person name="Abe K."/>
            <person name="Yokota A."/>
            <person name="Donadio S."/>
            <person name="Cavaletti L."/>
            <person name="Monciardini P."/>
        </authorList>
    </citation>
    <scope>NUCLEOTIDE SEQUENCE [LARGE SCALE GENOMIC DNA]</scope>
    <source>
        <strain evidence="1 2">SOSP1-30</strain>
    </source>
</reference>
<name>A0ABQ3UTT5_9CHLR</name>